<feature type="region of interest" description="Disordered" evidence="1">
    <location>
        <begin position="137"/>
        <end position="171"/>
    </location>
</feature>
<proteinExistence type="predicted"/>
<evidence type="ECO:0000256" key="1">
    <source>
        <dbReference type="SAM" id="MobiDB-lite"/>
    </source>
</evidence>
<dbReference type="InterPro" id="IPR036770">
    <property type="entry name" value="Ankyrin_rpt-contain_sf"/>
</dbReference>
<feature type="transmembrane region" description="Helical" evidence="2">
    <location>
        <begin position="744"/>
        <end position="765"/>
    </location>
</feature>
<dbReference type="SUPFAM" id="SSF48403">
    <property type="entry name" value="Ankyrin repeat"/>
    <property type="match status" value="1"/>
</dbReference>
<dbReference type="Proteomes" id="UP001177003">
    <property type="component" value="Chromosome 7"/>
</dbReference>
<dbReference type="Gene3D" id="1.25.40.20">
    <property type="entry name" value="Ankyrin repeat-containing domain"/>
    <property type="match status" value="1"/>
</dbReference>
<dbReference type="EMBL" id="OX465083">
    <property type="protein sequence ID" value="CAI9293554.1"/>
    <property type="molecule type" value="Genomic_DNA"/>
</dbReference>
<dbReference type="Pfam" id="PF12796">
    <property type="entry name" value="Ank_2"/>
    <property type="match status" value="1"/>
</dbReference>
<accession>A0AA35ZJZ0</accession>
<feature type="compositionally biased region" description="Acidic residues" evidence="1">
    <location>
        <begin position="141"/>
        <end position="153"/>
    </location>
</feature>
<keyword evidence="2" id="KW-0812">Transmembrane</keyword>
<evidence type="ECO:0000313" key="5">
    <source>
        <dbReference type="Proteomes" id="UP001177003"/>
    </source>
</evidence>
<dbReference type="GO" id="GO:0016020">
    <property type="term" value="C:membrane"/>
    <property type="evidence" value="ECO:0007669"/>
    <property type="project" value="TreeGrafter"/>
</dbReference>
<name>A0AA35ZJZ0_LACSI</name>
<dbReference type="PANTHER" id="PTHR24177:SF475">
    <property type="entry name" value="ANKYRIN REPEAT-CONTAINING DOMAIN, PGG DOMAIN PROTEIN-RELATED"/>
    <property type="match status" value="1"/>
</dbReference>
<organism evidence="4 5">
    <name type="scientific">Lactuca saligna</name>
    <name type="common">Willowleaf lettuce</name>
    <dbReference type="NCBI Taxonomy" id="75948"/>
    <lineage>
        <taxon>Eukaryota</taxon>
        <taxon>Viridiplantae</taxon>
        <taxon>Streptophyta</taxon>
        <taxon>Embryophyta</taxon>
        <taxon>Tracheophyta</taxon>
        <taxon>Spermatophyta</taxon>
        <taxon>Magnoliopsida</taxon>
        <taxon>eudicotyledons</taxon>
        <taxon>Gunneridae</taxon>
        <taxon>Pentapetalae</taxon>
        <taxon>asterids</taxon>
        <taxon>campanulids</taxon>
        <taxon>Asterales</taxon>
        <taxon>Asteraceae</taxon>
        <taxon>Cichorioideae</taxon>
        <taxon>Cichorieae</taxon>
        <taxon>Lactucinae</taxon>
        <taxon>Lactuca</taxon>
    </lineage>
</organism>
<feature type="compositionally biased region" description="Pro residues" evidence="1">
    <location>
        <begin position="1"/>
        <end position="17"/>
    </location>
</feature>
<dbReference type="InterPro" id="IPR026961">
    <property type="entry name" value="PGG_dom"/>
</dbReference>
<evidence type="ECO:0000256" key="2">
    <source>
        <dbReference type="SAM" id="Phobius"/>
    </source>
</evidence>
<gene>
    <name evidence="4" type="ORF">LSALG_LOCUS32576</name>
</gene>
<feature type="transmembrane region" description="Helical" evidence="2">
    <location>
        <begin position="818"/>
        <end position="843"/>
    </location>
</feature>
<dbReference type="AlphaFoldDB" id="A0AA35ZJZ0"/>
<feature type="transmembrane region" description="Helical" evidence="2">
    <location>
        <begin position="786"/>
        <end position="812"/>
    </location>
</feature>
<dbReference type="PANTHER" id="PTHR24177">
    <property type="entry name" value="CASKIN"/>
    <property type="match status" value="1"/>
</dbReference>
<feature type="region of interest" description="Disordered" evidence="1">
    <location>
        <begin position="194"/>
        <end position="215"/>
    </location>
</feature>
<evidence type="ECO:0000313" key="4">
    <source>
        <dbReference type="EMBL" id="CAI9293554.1"/>
    </source>
</evidence>
<feature type="transmembrane region" description="Helical" evidence="2">
    <location>
        <begin position="703"/>
        <end position="724"/>
    </location>
</feature>
<dbReference type="SMART" id="SM00248">
    <property type="entry name" value="ANK"/>
    <property type="match status" value="4"/>
</dbReference>
<feature type="region of interest" description="Disordered" evidence="1">
    <location>
        <begin position="1"/>
        <end position="24"/>
    </location>
</feature>
<keyword evidence="5" id="KW-1185">Reference proteome</keyword>
<dbReference type="InterPro" id="IPR002110">
    <property type="entry name" value="Ankyrin_rpt"/>
</dbReference>
<evidence type="ECO:0000259" key="3">
    <source>
        <dbReference type="Pfam" id="PF13962"/>
    </source>
</evidence>
<feature type="domain" description="PGG" evidence="3">
    <location>
        <begin position="697"/>
        <end position="811"/>
    </location>
</feature>
<reference evidence="4" key="1">
    <citation type="submission" date="2023-04" db="EMBL/GenBank/DDBJ databases">
        <authorList>
            <person name="Vijverberg K."/>
            <person name="Xiong W."/>
            <person name="Schranz E."/>
        </authorList>
    </citation>
    <scope>NUCLEOTIDE SEQUENCE</scope>
</reference>
<keyword evidence="2" id="KW-0472">Membrane</keyword>
<protein>
    <recommendedName>
        <fullName evidence="3">PGG domain-containing protein</fullName>
    </recommendedName>
</protein>
<feature type="transmembrane region" description="Helical" evidence="2">
    <location>
        <begin position="469"/>
        <end position="502"/>
    </location>
</feature>
<feature type="compositionally biased region" description="Basic and acidic residues" evidence="1">
    <location>
        <begin position="196"/>
        <end position="215"/>
    </location>
</feature>
<dbReference type="Pfam" id="PF13962">
    <property type="entry name" value="PGG"/>
    <property type="match status" value="1"/>
</dbReference>
<keyword evidence="2" id="KW-1133">Transmembrane helix</keyword>
<sequence>MASPSNPPPPPPLPPPSSSSSSDASARSQIQDYEYLYALNANVSNFISVKLSSEHNYRLWEKQMCCLLKSYNVHAIVYEPGALSPDLKNRFDSLVKGWIFGSISKELLDIVVDLDSAKDVWNKLSYFYDPTIISPQKAETETETEDQDEDEDVVPIKRTTEETEDTAVSTSMKTKIKGKVVNYKKKIMGQILPRQLTERKGEDQKTEDKREEDPKIEAKKILRNKNLRQAITEGSWGEVESIIKEDKNVIKEAINSDGNSMLHIAVGIGHNSFVNEMLSFLKGEDLPTMKNDDGSTALHIAAIVGNTRGADLLMRKEKRLLEISDNRGETPLDKAYENMHLDTIEYLLKAANDYGKTKKKSSRLGVTKGVDLLVNAVSAKEYDLATYLINKYPKFAVENDHVLMAIAKTFPSELDYWETLIYPSPQDNYERIVKRAKDLFYVLVEFYDVLMEIIWGMPDNIIMNILQLVALILIMVPLLALFWILNFILLLVTMVYFTFSMYYFSLWKFSKRLVAPIKHIEKKRKEWEEAKEVLKLVCAKIDKLELPDTDHPRLYARPVLEAARQDAYEVVDEILMRSPGAIRYKDKSGYDIIQLAVIHRSEKIYNLIDILGERKSVYRMMEDSSKNNMLHLVGRLAPSHKLKLRTGAALQLQRELQWREEVAQLVFPAYITKENIFMETPDMVFTKEHENLVKEGEKWMKTVAESCSITAALITTIVFAAAITVPGGSKQDTGIPVFTKDITFTIFAVSDAISLFASTTALLMFQSILTGRFSEQDFLVSLPRRLIIGLCTLMISTTAMIVAFSTTLFIVFCHKKLWMLAPIGVLAFLPISSFATLQIPLIVDLLRSTYGHIFEKQTNKNSHRFNPDDIRLFFGR</sequence>